<dbReference type="InterPro" id="IPR039630">
    <property type="entry name" value="FAM149"/>
</dbReference>
<evidence type="ECO:0000256" key="2">
    <source>
        <dbReference type="SAM" id="MobiDB-lite"/>
    </source>
</evidence>
<sequence>MMALERSRSLFTFFPCRRYRCHGYVSRQICTKFPCKNGYLMWEEKMTQEEEDLEEELNSLDIREDHGAEDSDVTPVNTPPITPPLLYIKKYPPIKPLLTDTIHSITRYSKEDIDSRSDSSLSWGDDEFEEEATKQVGILFDQIDYLLYRENSAVSTHDSGVSFRANASVTTPDSAEPILNNPIDLLLRNDKLLDSNDNTENVSLSETVHSDEGFEEINSSNVTKESHEYSVGDEVLEEIQSPQRVFYYGKFMESSIKFNLEHILASEPSTELQDECTNWVEQFPHFRVRGFSVDPQELKEQEDFMSTDQILPEDGSNIEVIACDGDYEHLLPLVSCPSANTKKLVTKDPSKEITSNSRVCSGSNDPEVLKEQVFSILFDKLWETVTVQIEPLLNQYARYIIEQSVQYSSLSREPSTRGVRLNTVRVSQRADEEGNANSSYLPSNISLRPFSGMGKSVDRLNRPISGIRRPCSASYRLQNTLVIPDIRQDEVSELLQVSTKPLQNANNRMHALPSSASQTRESSAISSRSHLSLPAVLTPRDNSQRPGSSKTQVAHLTPRKLISYVGTEQRPSSTSSFHTRIRFQEKFQNLNRHCAILELGNEPVGNESEDRICELHEQPSPVWSRHIPFLPPIPDNAVMHVKPSGKTRENKTQSLLSVKGATIPSAHRSDTRTKSNKPHCGIPITEREGSSKAVLGDRNIMSLK</sequence>
<dbReference type="AlphaFoldDB" id="A0AAN9AB20"/>
<dbReference type="Pfam" id="PF12516">
    <property type="entry name" value="DUF3719"/>
    <property type="match status" value="1"/>
</dbReference>
<reference evidence="4 5" key="1">
    <citation type="submission" date="2023-11" db="EMBL/GenBank/DDBJ databases">
        <title>Halocaridina rubra genome assembly.</title>
        <authorList>
            <person name="Smith C."/>
        </authorList>
    </citation>
    <scope>NUCLEOTIDE SEQUENCE [LARGE SCALE GENOMIC DNA]</scope>
    <source>
        <strain evidence="4">EP-1</strain>
        <tissue evidence="4">Whole</tissue>
    </source>
</reference>
<comment type="similarity">
    <text evidence="1">Belongs to the FAM149 family.</text>
</comment>
<dbReference type="InterPro" id="IPR022194">
    <property type="entry name" value="DUF3719"/>
</dbReference>
<evidence type="ECO:0000256" key="1">
    <source>
        <dbReference type="ARBA" id="ARBA00008309"/>
    </source>
</evidence>
<evidence type="ECO:0000313" key="4">
    <source>
        <dbReference type="EMBL" id="KAK7077122.1"/>
    </source>
</evidence>
<gene>
    <name evidence="4" type="ORF">SK128_023442</name>
</gene>
<dbReference type="EMBL" id="JAXCGZ010009468">
    <property type="protein sequence ID" value="KAK7077122.1"/>
    <property type="molecule type" value="Genomic_DNA"/>
</dbReference>
<feature type="compositionally biased region" description="Low complexity" evidence="2">
    <location>
        <begin position="514"/>
        <end position="533"/>
    </location>
</feature>
<dbReference type="Proteomes" id="UP001381693">
    <property type="component" value="Unassembled WGS sequence"/>
</dbReference>
<name>A0AAN9AB20_HALRR</name>
<feature type="region of interest" description="Disordered" evidence="2">
    <location>
        <begin position="506"/>
        <end position="556"/>
    </location>
</feature>
<evidence type="ECO:0000313" key="5">
    <source>
        <dbReference type="Proteomes" id="UP001381693"/>
    </source>
</evidence>
<organism evidence="4 5">
    <name type="scientific">Halocaridina rubra</name>
    <name type="common">Hawaiian red shrimp</name>
    <dbReference type="NCBI Taxonomy" id="373956"/>
    <lineage>
        <taxon>Eukaryota</taxon>
        <taxon>Metazoa</taxon>
        <taxon>Ecdysozoa</taxon>
        <taxon>Arthropoda</taxon>
        <taxon>Crustacea</taxon>
        <taxon>Multicrustacea</taxon>
        <taxon>Malacostraca</taxon>
        <taxon>Eumalacostraca</taxon>
        <taxon>Eucarida</taxon>
        <taxon>Decapoda</taxon>
        <taxon>Pleocyemata</taxon>
        <taxon>Caridea</taxon>
        <taxon>Atyoidea</taxon>
        <taxon>Atyidae</taxon>
        <taxon>Halocaridina</taxon>
    </lineage>
</organism>
<dbReference type="PANTHER" id="PTHR31997">
    <property type="entry name" value="AGAP003710-PA"/>
    <property type="match status" value="1"/>
</dbReference>
<feature type="domain" description="DUF3719" evidence="3">
    <location>
        <begin position="269"/>
        <end position="290"/>
    </location>
</feature>
<evidence type="ECO:0000259" key="3">
    <source>
        <dbReference type="Pfam" id="PF12516"/>
    </source>
</evidence>
<comment type="caution">
    <text evidence="4">The sequence shown here is derived from an EMBL/GenBank/DDBJ whole genome shotgun (WGS) entry which is preliminary data.</text>
</comment>
<accession>A0AAN9AB20</accession>
<keyword evidence="5" id="KW-1185">Reference proteome</keyword>
<protein>
    <recommendedName>
        <fullName evidence="3">DUF3719 domain-containing protein</fullName>
    </recommendedName>
</protein>
<proteinExistence type="inferred from homology"/>
<dbReference type="PANTHER" id="PTHR31997:SF1">
    <property type="entry name" value="AGAP003710-PA"/>
    <property type="match status" value="1"/>
</dbReference>
<feature type="compositionally biased region" description="Polar residues" evidence="2">
    <location>
        <begin position="540"/>
        <end position="554"/>
    </location>
</feature>